<dbReference type="NCBIfam" id="NF002543">
    <property type="entry name" value="PRK02101.1-4"/>
    <property type="match status" value="1"/>
</dbReference>
<dbReference type="GO" id="GO:0033194">
    <property type="term" value="P:response to hydroperoxide"/>
    <property type="evidence" value="ECO:0007669"/>
    <property type="project" value="TreeGrafter"/>
</dbReference>
<dbReference type="PANTHER" id="PTHR30283">
    <property type="entry name" value="PEROXIDE STRESS RESPONSE PROTEIN YAAA"/>
    <property type="match status" value="1"/>
</dbReference>
<evidence type="ECO:0000313" key="3">
    <source>
        <dbReference type="Proteomes" id="UP000371977"/>
    </source>
</evidence>
<dbReference type="HAMAP" id="MF_00652">
    <property type="entry name" value="UPF0246"/>
    <property type="match status" value="1"/>
</dbReference>
<dbReference type="InterPro" id="IPR005583">
    <property type="entry name" value="YaaA"/>
</dbReference>
<sequence>MRIIISPAQKMNLANDDFTAIDQPALLAHTQILQTYIQQLSFKQAQVLWQSNDQITSLNYQRFQTMNLYENVAPALMAFDGIQYQYMAPSLLDQPALSYLQEHLRILSGFYGSLRPFDGVTPYRLELQSKVDFIHNGTRFTKLYPFWQKLIYQHVTDQNDDGLIVNLASKEYSKAIIPYLEESDRLLTCTFASIDPVTKQLKIKATEAKIARGEMVRFMAENQITDGEALKQFDSRGFHFHPARSSSNEFIFIKE</sequence>
<accession>A0A6C2C824</accession>
<proteinExistence type="inferred from homology"/>
<gene>
    <name evidence="2" type="primary">yaaA</name>
    <name evidence="2" type="ORF">ESZ50_03865</name>
</gene>
<evidence type="ECO:0000256" key="1">
    <source>
        <dbReference type="HAMAP-Rule" id="MF_00652"/>
    </source>
</evidence>
<evidence type="ECO:0000313" key="2">
    <source>
        <dbReference type="EMBL" id="TYC50200.1"/>
    </source>
</evidence>
<comment type="similarity">
    <text evidence="1">Belongs to the UPF0246 family.</text>
</comment>
<name>A0A6C2C824_9LACO</name>
<protein>
    <recommendedName>
        <fullName evidence="1">UPF0246 protein ESZ50_03865</fullName>
    </recommendedName>
</protein>
<dbReference type="EMBL" id="SDGZ01000010">
    <property type="protein sequence ID" value="TYC50200.1"/>
    <property type="molecule type" value="Genomic_DNA"/>
</dbReference>
<organism evidence="2 3">
    <name type="scientific">Weissella muntiaci</name>
    <dbReference type="NCBI Taxonomy" id="2508881"/>
    <lineage>
        <taxon>Bacteria</taxon>
        <taxon>Bacillati</taxon>
        <taxon>Bacillota</taxon>
        <taxon>Bacilli</taxon>
        <taxon>Lactobacillales</taxon>
        <taxon>Lactobacillaceae</taxon>
        <taxon>Weissella</taxon>
    </lineage>
</organism>
<keyword evidence="3" id="KW-1185">Reference proteome</keyword>
<dbReference type="PANTHER" id="PTHR30283:SF4">
    <property type="entry name" value="PEROXIDE STRESS RESISTANCE PROTEIN YAAA"/>
    <property type="match status" value="1"/>
</dbReference>
<dbReference type="Pfam" id="PF03883">
    <property type="entry name" value="H2O2_YaaD"/>
    <property type="match status" value="1"/>
</dbReference>
<reference evidence="2 3" key="1">
    <citation type="submission" date="2019-01" db="EMBL/GenBank/DDBJ databases">
        <title>Weissella sp. nov., a novel lactic acid bacterium isolated from animal feces.</title>
        <authorList>
            <person name="Wang L.-T."/>
        </authorList>
    </citation>
    <scope>NUCLEOTIDE SEQUENCE [LARGE SCALE GENOMIC DNA]</scope>
    <source>
        <strain evidence="2 3">8H-2</strain>
    </source>
</reference>
<dbReference type="GO" id="GO:0005829">
    <property type="term" value="C:cytosol"/>
    <property type="evidence" value="ECO:0007669"/>
    <property type="project" value="TreeGrafter"/>
</dbReference>
<dbReference type="AlphaFoldDB" id="A0A6C2C824"/>
<dbReference type="OrthoDB" id="9777133at2"/>
<dbReference type="RefSeq" id="WP_148622282.1">
    <property type="nucleotide sequence ID" value="NZ_SDGZ01000010.1"/>
</dbReference>
<dbReference type="Proteomes" id="UP000371977">
    <property type="component" value="Unassembled WGS sequence"/>
</dbReference>
<comment type="caution">
    <text evidence="2">The sequence shown here is derived from an EMBL/GenBank/DDBJ whole genome shotgun (WGS) entry which is preliminary data.</text>
</comment>